<dbReference type="PROSITE" id="PS00855">
    <property type="entry name" value="SPASE_II"/>
    <property type="match status" value="1"/>
</dbReference>
<dbReference type="NCBIfam" id="TIGR00077">
    <property type="entry name" value="lspA"/>
    <property type="match status" value="1"/>
</dbReference>
<evidence type="ECO:0000256" key="8">
    <source>
        <dbReference type="ARBA" id="ARBA00023136"/>
    </source>
</evidence>
<dbReference type="GO" id="GO:0006508">
    <property type="term" value="P:proteolysis"/>
    <property type="evidence" value="ECO:0007669"/>
    <property type="project" value="UniProtKB-KW"/>
</dbReference>
<dbReference type="HOGENOM" id="CLU_083252_4_3_0"/>
<dbReference type="AlphaFoldDB" id="C1DXT6"/>
<accession>C1DXT6</accession>
<dbReference type="PRINTS" id="PR00781">
    <property type="entry name" value="LIPOSIGPTASE"/>
</dbReference>
<name>C1DXT6_SULAA</name>
<evidence type="ECO:0000256" key="9">
    <source>
        <dbReference type="HAMAP-Rule" id="MF_00161"/>
    </source>
</evidence>
<dbReference type="RefSeq" id="WP_012674713.1">
    <property type="nucleotide sequence ID" value="NC_012438.1"/>
</dbReference>
<feature type="transmembrane region" description="Helical" evidence="9">
    <location>
        <begin position="131"/>
        <end position="152"/>
    </location>
</feature>
<keyword evidence="8 9" id="KW-0472">Membrane</keyword>
<evidence type="ECO:0000256" key="6">
    <source>
        <dbReference type="ARBA" id="ARBA00022801"/>
    </source>
</evidence>
<keyword evidence="5 9" id="KW-0064">Aspartyl protease</keyword>
<keyword evidence="7 9" id="KW-1133">Transmembrane helix</keyword>
<dbReference type="PANTHER" id="PTHR33695:SF1">
    <property type="entry name" value="LIPOPROTEIN SIGNAL PEPTIDASE"/>
    <property type="match status" value="1"/>
</dbReference>
<evidence type="ECO:0000256" key="5">
    <source>
        <dbReference type="ARBA" id="ARBA00022750"/>
    </source>
</evidence>
<sequence length="164" mass="18610">MNKKSVAFWGVFFLVFFLDLITKYLAETLLLDRTVSVIPNFFDLTLVWNKGAAFGMLAEAPEYVRKFILVGSSIVAIIVSVVYFLKSKDKLSNLEIISLALIGGGSLGNLYDRFFLGQVRDFLDFYIKDHHWPAFNIADASITVGIGLFIFYELHLKKRSIINN</sequence>
<feature type="transmembrane region" description="Helical" evidence="9">
    <location>
        <begin position="7"/>
        <end position="26"/>
    </location>
</feature>
<evidence type="ECO:0000256" key="1">
    <source>
        <dbReference type="ARBA" id="ARBA00006139"/>
    </source>
</evidence>
<dbReference type="Proteomes" id="UP000001369">
    <property type="component" value="Chromosome"/>
</dbReference>
<feature type="active site" evidence="9">
    <location>
        <position position="139"/>
    </location>
</feature>
<dbReference type="InterPro" id="IPR001872">
    <property type="entry name" value="Peptidase_A8"/>
</dbReference>
<dbReference type="eggNOG" id="COG0597">
    <property type="taxonomic scope" value="Bacteria"/>
</dbReference>
<dbReference type="KEGG" id="saf:SULAZ_0201"/>
<evidence type="ECO:0000313" key="13">
    <source>
        <dbReference type="Proteomes" id="UP000001369"/>
    </source>
</evidence>
<comment type="pathway">
    <text evidence="9">Protein modification; lipoprotein biosynthesis (signal peptide cleavage).</text>
</comment>
<dbReference type="GO" id="GO:0004190">
    <property type="term" value="F:aspartic-type endopeptidase activity"/>
    <property type="evidence" value="ECO:0007669"/>
    <property type="project" value="UniProtKB-UniRule"/>
</dbReference>
<keyword evidence="3 9" id="KW-0645">Protease</keyword>
<dbReference type="Pfam" id="PF01252">
    <property type="entry name" value="Peptidase_A8"/>
    <property type="match status" value="1"/>
</dbReference>
<reference evidence="12 13" key="1">
    <citation type="journal article" date="2009" name="J. Bacteriol.">
        <title>Complete and draft genome sequences of six members of the Aquificales.</title>
        <authorList>
            <person name="Reysenbach A.L."/>
            <person name="Hamamura N."/>
            <person name="Podar M."/>
            <person name="Griffiths E."/>
            <person name="Ferreira S."/>
            <person name="Hochstein R."/>
            <person name="Heidelberg J."/>
            <person name="Johnson J."/>
            <person name="Mead D."/>
            <person name="Pohorille A."/>
            <person name="Sarmiento M."/>
            <person name="Schweighofer K."/>
            <person name="Seshadri R."/>
            <person name="Voytek M.A."/>
        </authorList>
    </citation>
    <scope>NUCLEOTIDE SEQUENCE [LARGE SCALE GENOMIC DNA]</scope>
    <source>
        <strain evidence="13">Az-Fu1 / DSM 15241 / OCM 825</strain>
    </source>
</reference>
<feature type="active site" evidence="9">
    <location>
        <position position="121"/>
    </location>
</feature>
<evidence type="ECO:0000256" key="4">
    <source>
        <dbReference type="ARBA" id="ARBA00022692"/>
    </source>
</evidence>
<comment type="similarity">
    <text evidence="1 9 11">Belongs to the peptidase A8 family.</text>
</comment>
<evidence type="ECO:0000313" key="12">
    <source>
        <dbReference type="EMBL" id="ACN99395.1"/>
    </source>
</evidence>
<comment type="subcellular location">
    <subcellularLocation>
        <location evidence="9">Cell inner membrane</location>
        <topology evidence="9">Multi-pass membrane protein</topology>
    </subcellularLocation>
</comment>
<dbReference type="OrthoDB" id="9810259at2"/>
<keyword evidence="13" id="KW-1185">Reference proteome</keyword>
<feature type="transmembrane region" description="Helical" evidence="9">
    <location>
        <begin position="92"/>
        <end position="111"/>
    </location>
</feature>
<dbReference type="STRING" id="204536.SULAZ_0201"/>
<protein>
    <recommendedName>
        <fullName evidence="9">Lipoprotein signal peptidase</fullName>
        <ecNumber evidence="9">3.4.23.36</ecNumber>
    </recommendedName>
    <alternativeName>
        <fullName evidence="9">Prolipoprotein signal peptidase</fullName>
    </alternativeName>
    <alternativeName>
        <fullName evidence="9">Signal peptidase II</fullName>
        <shortName evidence="9">SPase II</shortName>
    </alternativeName>
</protein>
<evidence type="ECO:0000256" key="7">
    <source>
        <dbReference type="ARBA" id="ARBA00022989"/>
    </source>
</evidence>
<gene>
    <name evidence="9 12" type="primary">lspA</name>
    <name evidence="12" type="ordered locus">SULAZ_0201</name>
</gene>
<evidence type="ECO:0000256" key="2">
    <source>
        <dbReference type="ARBA" id="ARBA00022475"/>
    </source>
</evidence>
<keyword evidence="2 9" id="KW-1003">Cell membrane</keyword>
<evidence type="ECO:0000256" key="11">
    <source>
        <dbReference type="RuleBase" id="RU004181"/>
    </source>
</evidence>
<evidence type="ECO:0000256" key="3">
    <source>
        <dbReference type="ARBA" id="ARBA00022670"/>
    </source>
</evidence>
<dbReference type="EMBL" id="CP001229">
    <property type="protein sequence ID" value="ACN99395.1"/>
    <property type="molecule type" value="Genomic_DNA"/>
</dbReference>
<dbReference type="EC" id="3.4.23.36" evidence="9"/>
<dbReference type="HAMAP" id="MF_00161">
    <property type="entry name" value="LspA"/>
    <property type="match status" value="1"/>
</dbReference>
<dbReference type="PANTHER" id="PTHR33695">
    <property type="entry name" value="LIPOPROTEIN SIGNAL PEPTIDASE"/>
    <property type="match status" value="1"/>
</dbReference>
<comment type="function">
    <text evidence="9 10">This protein specifically catalyzes the removal of signal peptides from prolipoproteins.</text>
</comment>
<dbReference type="NCBIfam" id="NF011360">
    <property type="entry name" value="PRK14779.1"/>
    <property type="match status" value="1"/>
</dbReference>
<keyword evidence="4 9" id="KW-0812">Transmembrane</keyword>
<dbReference type="GO" id="GO:0005886">
    <property type="term" value="C:plasma membrane"/>
    <property type="evidence" value="ECO:0007669"/>
    <property type="project" value="UniProtKB-SubCell"/>
</dbReference>
<evidence type="ECO:0000256" key="10">
    <source>
        <dbReference type="RuleBase" id="RU000594"/>
    </source>
</evidence>
<keyword evidence="6 9" id="KW-0378">Hydrolase</keyword>
<comment type="catalytic activity">
    <reaction evidence="9 10">
        <text>Release of signal peptides from bacterial membrane prolipoproteins. Hydrolyzes -Xaa-Yaa-Zaa-|-(S,diacylglyceryl)Cys-, in which Xaa is hydrophobic (preferably Leu), and Yaa (Ala or Ser) and Zaa (Gly or Ala) have small, neutral side chains.</text>
        <dbReference type="EC" id="3.4.23.36"/>
    </reaction>
</comment>
<keyword evidence="9" id="KW-0997">Cell inner membrane</keyword>
<proteinExistence type="inferred from homology"/>
<organism evidence="12 13">
    <name type="scientific">Sulfurihydrogenibium azorense (strain DSM 15241 / OCM 825 / Az-Fu1)</name>
    <dbReference type="NCBI Taxonomy" id="204536"/>
    <lineage>
        <taxon>Bacteria</taxon>
        <taxon>Pseudomonadati</taxon>
        <taxon>Aquificota</taxon>
        <taxon>Aquificia</taxon>
        <taxon>Aquificales</taxon>
        <taxon>Hydrogenothermaceae</taxon>
        <taxon>Sulfurihydrogenibium</taxon>
    </lineage>
</organism>
<feature type="transmembrane region" description="Helical" evidence="9">
    <location>
        <begin position="67"/>
        <end position="85"/>
    </location>
</feature>
<dbReference type="UniPathway" id="UPA00665"/>